<protein>
    <submittedName>
        <fullName evidence="8">Membrane protein</fullName>
    </submittedName>
</protein>
<comment type="subcellular location">
    <subcellularLocation>
        <location evidence="1">Cell membrane</location>
        <topology evidence="1">Multi-pass membrane protein</topology>
    </subcellularLocation>
</comment>
<keyword evidence="3" id="KW-1003">Cell membrane</keyword>
<evidence type="ECO:0000313" key="9">
    <source>
        <dbReference type="Proteomes" id="UP000597444"/>
    </source>
</evidence>
<dbReference type="RefSeq" id="WP_220210375.1">
    <property type="nucleotide sequence ID" value="NZ_BNJK01000002.1"/>
</dbReference>
<keyword evidence="6 7" id="KW-0472">Membrane</keyword>
<dbReference type="PANTHER" id="PTHR33884">
    <property type="entry name" value="UPF0410 PROTEIN YMGE"/>
    <property type="match status" value="1"/>
</dbReference>
<dbReference type="EMBL" id="BNJK01000002">
    <property type="protein sequence ID" value="GHO99747.1"/>
    <property type="molecule type" value="Genomic_DNA"/>
</dbReference>
<evidence type="ECO:0000256" key="1">
    <source>
        <dbReference type="ARBA" id="ARBA00004651"/>
    </source>
</evidence>
<comment type="similarity">
    <text evidence="2">Belongs to the UPF0410 family.</text>
</comment>
<keyword evidence="5 7" id="KW-1133">Transmembrane helix</keyword>
<feature type="transmembrane region" description="Helical" evidence="7">
    <location>
        <begin position="42"/>
        <end position="63"/>
    </location>
</feature>
<keyword evidence="9" id="KW-1185">Reference proteome</keyword>
<organism evidence="8 9">
    <name type="scientific">Reticulibacter mediterranei</name>
    <dbReference type="NCBI Taxonomy" id="2778369"/>
    <lineage>
        <taxon>Bacteria</taxon>
        <taxon>Bacillati</taxon>
        <taxon>Chloroflexota</taxon>
        <taxon>Ktedonobacteria</taxon>
        <taxon>Ktedonobacterales</taxon>
        <taxon>Reticulibacteraceae</taxon>
        <taxon>Reticulibacter</taxon>
    </lineage>
</organism>
<reference evidence="8" key="1">
    <citation type="submission" date="2020-10" db="EMBL/GenBank/DDBJ databases">
        <title>Taxonomic study of unclassified bacteria belonging to the class Ktedonobacteria.</title>
        <authorList>
            <person name="Yabe S."/>
            <person name="Wang C.M."/>
            <person name="Zheng Y."/>
            <person name="Sakai Y."/>
            <person name="Cavaletti L."/>
            <person name="Monciardini P."/>
            <person name="Donadio S."/>
        </authorList>
    </citation>
    <scope>NUCLEOTIDE SEQUENCE</scope>
    <source>
        <strain evidence="8">ID150040</strain>
    </source>
</reference>
<evidence type="ECO:0000256" key="6">
    <source>
        <dbReference type="ARBA" id="ARBA00023136"/>
    </source>
</evidence>
<dbReference type="InterPro" id="IPR007341">
    <property type="entry name" value="Transgly_assoc"/>
</dbReference>
<dbReference type="Pfam" id="PF04226">
    <property type="entry name" value="Transgly_assoc"/>
    <property type="match status" value="1"/>
</dbReference>
<evidence type="ECO:0000313" key="8">
    <source>
        <dbReference type="EMBL" id="GHO99747.1"/>
    </source>
</evidence>
<dbReference type="Proteomes" id="UP000597444">
    <property type="component" value="Unassembled WGS sequence"/>
</dbReference>
<sequence>MGIATLVLGAALNPGGIIAWIVIGIVAGALADWVIPGKGFGLLGNMVVGLIGAFIGGLILNLLVPDATYAFWGSLVVAFIGACIVFLLVNAFRSRRTV</sequence>
<evidence type="ECO:0000256" key="7">
    <source>
        <dbReference type="SAM" id="Phobius"/>
    </source>
</evidence>
<evidence type="ECO:0000256" key="3">
    <source>
        <dbReference type="ARBA" id="ARBA00022475"/>
    </source>
</evidence>
<name>A0A8J3IZR2_9CHLR</name>
<evidence type="ECO:0000256" key="4">
    <source>
        <dbReference type="ARBA" id="ARBA00022692"/>
    </source>
</evidence>
<comment type="caution">
    <text evidence="8">The sequence shown here is derived from an EMBL/GenBank/DDBJ whole genome shotgun (WGS) entry which is preliminary data.</text>
</comment>
<keyword evidence="4 7" id="KW-0812">Transmembrane</keyword>
<dbReference type="GO" id="GO:0005886">
    <property type="term" value="C:plasma membrane"/>
    <property type="evidence" value="ECO:0007669"/>
    <property type="project" value="UniProtKB-SubCell"/>
</dbReference>
<evidence type="ECO:0000256" key="5">
    <source>
        <dbReference type="ARBA" id="ARBA00022989"/>
    </source>
</evidence>
<gene>
    <name evidence="8" type="ORF">KSF_097950</name>
</gene>
<dbReference type="AlphaFoldDB" id="A0A8J3IZR2"/>
<evidence type="ECO:0000256" key="2">
    <source>
        <dbReference type="ARBA" id="ARBA00011006"/>
    </source>
</evidence>
<proteinExistence type="inferred from homology"/>
<feature type="transmembrane region" description="Helical" evidence="7">
    <location>
        <begin position="17"/>
        <end position="35"/>
    </location>
</feature>
<feature type="transmembrane region" description="Helical" evidence="7">
    <location>
        <begin position="69"/>
        <end position="92"/>
    </location>
</feature>
<dbReference type="PANTHER" id="PTHR33884:SF3">
    <property type="entry name" value="UPF0410 PROTEIN YMGE"/>
    <property type="match status" value="1"/>
</dbReference>
<accession>A0A8J3IZR2</accession>